<feature type="transmembrane region" description="Helical" evidence="7">
    <location>
        <begin position="66"/>
        <end position="85"/>
    </location>
</feature>
<comment type="subcellular location">
    <subcellularLocation>
        <location evidence="1">Cell membrane</location>
        <topology evidence="1">Multi-pass membrane protein</topology>
    </subcellularLocation>
</comment>
<dbReference type="OrthoDB" id="7786248at2"/>
<dbReference type="STRING" id="1505087.AYJ54_35545"/>
<dbReference type="InterPro" id="IPR027417">
    <property type="entry name" value="P-loop_NTPase"/>
</dbReference>
<feature type="domain" description="Polysaccharide chain length determinant N-terminal" evidence="8">
    <location>
        <begin position="50"/>
        <end position="141"/>
    </location>
</feature>
<gene>
    <name evidence="9" type="ORF">AYJ54_35545</name>
</gene>
<reference evidence="9 10" key="1">
    <citation type="submission" date="2016-03" db="EMBL/GenBank/DDBJ databases">
        <title>Draft Genome Sequence of the Strain BR 10245 (Bradyrhizobium sp.) isolated from nodules of Centrolobium paraense.</title>
        <authorList>
            <person name="Simoes-Araujo J.L.Sr."/>
            <person name="Barauna A.C."/>
            <person name="Silva K."/>
            <person name="Zilli J.E."/>
        </authorList>
    </citation>
    <scope>NUCLEOTIDE SEQUENCE [LARGE SCALE GENOMIC DNA]</scope>
    <source>
        <strain evidence="9 10">BR 10245</strain>
    </source>
</reference>
<evidence type="ECO:0000256" key="5">
    <source>
        <dbReference type="ARBA" id="ARBA00023136"/>
    </source>
</evidence>
<keyword evidence="5 7" id="KW-0472">Membrane</keyword>
<organism evidence="9 10">
    <name type="scientific">Bradyrhizobium centrolobii</name>
    <dbReference type="NCBI Taxonomy" id="1505087"/>
    <lineage>
        <taxon>Bacteria</taxon>
        <taxon>Pseudomonadati</taxon>
        <taxon>Pseudomonadota</taxon>
        <taxon>Alphaproteobacteria</taxon>
        <taxon>Hyphomicrobiales</taxon>
        <taxon>Nitrobacteraceae</taxon>
        <taxon>Bradyrhizobium</taxon>
    </lineage>
</organism>
<evidence type="ECO:0000256" key="6">
    <source>
        <dbReference type="SAM" id="Coils"/>
    </source>
</evidence>
<dbReference type="EMBL" id="LUUB01000125">
    <property type="protein sequence ID" value="OAE97408.1"/>
    <property type="molecule type" value="Genomic_DNA"/>
</dbReference>
<evidence type="ECO:0000256" key="7">
    <source>
        <dbReference type="SAM" id="Phobius"/>
    </source>
</evidence>
<keyword evidence="10" id="KW-1185">Reference proteome</keyword>
<dbReference type="GO" id="GO:0005886">
    <property type="term" value="C:plasma membrane"/>
    <property type="evidence" value="ECO:0007669"/>
    <property type="project" value="UniProtKB-SubCell"/>
</dbReference>
<feature type="coiled-coil region" evidence="6">
    <location>
        <begin position="248"/>
        <end position="438"/>
    </location>
</feature>
<keyword evidence="4 7" id="KW-1133">Transmembrane helix</keyword>
<keyword evidence="2" id="KW-1003">Cell membrane</keyword>
<accession>A0A176Y9A3</accession>
<keyword evidence="3 7" id="KW-0812">Transmembrane</keyword>
<evidence type="ECO:0000259" key="8">
    <source>
        <dbReference type="Pfam" id="PF02706"/>
    </source>
</evidence>
<dbReference type="RefSeq" id="WP_063708875.1">
    <property type="nucleotide sequence ID" value="NZ_LUUB01000125.1"/>
</dbReference>
<evidence type="ECO:0000313" key="10">
    <source>
        <dbReference type="Proteomes" id="UP000076959"/>
    </source>
</evidence>
<dbReference type="PANTHER" id="PTHR32309">
    <property type="entry name" value="TYROSINE-PROTEIN KINASE"/>
    <property type="match status" value="1"/>
</dbReference>
<dbReference type="InterPro" id="IPR050445">
    <property type="entry name" value="Bact_polysacc_biosynth/exp"/>
</dbReference>
<evidence type="ECO:0000256" key="2">
    <source>
        <dbReference type="ARBA" id="ARBA00022475"/>
    </source>
</evidence>
<comment type="caution">
    <text evidence="9">The sequence shown here is derived from an EMBL/GenBank/DDBJ whole genome shotgun (WGS) entry which is preliminary data.</text>
</comment>
<sequence length="750" mass="80880">MRLAFWRAGKDKAVVERAVSKPIAKIEETKAESKVAAPAAVKQAPAESGDLDLHALGSALARKRGWIIVPTVLALVLSVAGVNLVTPRYKSEARILIDGRENVFLRPNSDRAEERQAFDAEAVTSQVQLVLSRDLAREIIRKNKLAERPEFDPVLQGISPLKSLAALVGIGRDPFSMTPEERVLDAYYDRLQAYAVDKSRVIVVEFQSADPELAARVANSIAEGYLVLQQNARQDQARTASQWLAGEIENLRKKVSDAEARVEDFRSKSSLFVGTNNTTLSNQQMGEANTQLNNARALKADAEAKARLIREMLQSGKPIEASEVLNSELMRRLSEQRVTLRAQLAEQSSTLLGNHPRIKELKAQLGDLDTQIRDEAGKISRSLENDARIAGGRVDSLTASLEQLKKQATSTNGQDVQLRALEREAKAQRDLLETYLAKYREANTRESIDTAPAEGRIISRGIVSNTPAYPKKLPIVLIATLAALLLSSGIVVTGELLHQTAPRAVAALTPSAPEPVRHEPVIEQVVVDDPVVAEPAPLQPEMTVDADITEFAEIEQLAENLRAAGAAAKKITVLGAAAGEAITLSTLTLARHLARDARVVVVDLAASSPTIAAVSVDASAPGLAELMQGEASFAQIITKDRLSRLQLVTAGRPGFERSLLQSPRVTLAIDALLRVYDHVLLDAGSASDLPAELLTTNARAVVVPDASMAPDARMLMCEQLQAVGFSEVTMLSKPVQPSDAPEAAPRVVAA</sequence>
<evidence type="ECO:0000313" key="9">
    <source>
        <dbReference type="EMBL" id="OAE97408.1"/>
    </source>
</evidence>
<keyword evidence="6" id="KW-0175">Coiled coil</keyword>
<name>A0A176Y9A3_9BRAD</name>
<dbReference type="PANTHER" id="PTHR32309:SF13">
    <property type="entry name" value="FERRIC ENTEROBACTIN TRANSPORT PROTEIN FEPE"/>
    <property type="match status" value="1"/>
</dbReference>
<dbReference type="AlphaFoldDB" id="A0A176Y9A3"/>
<evidence type="ECO:0000256" key="3">
    <source>
        <dbReference type="ARBA" id="ARBA00022692"/>
    </source>
</evidence>
<dbReference type="InterPro" id="IPR003856">
    <property type="entry name" value="LPS_length_determ_N"/>
</dbReference>
<protein>
    <submittedName>
        <fullName evidence="9">Lipopolysaccharide biosynthesis protein</fullName>
    </submittedName>
</protein>
<dbReference type="Gene3D" id="3.40.50.300">
    <property type="entry name" value="P-loop containing nucleotide triphosphate hydrolases"/>
    <property type="match status" value="1"/>
</dbReference>
<dbReference type="Pfam" id="PF02706">
    <property type="entry name" value="Wzz"/>
    <property type="match status" value="1"/>
</dbReference>
<dbReference type="SUPFAM" id="SSF52540">
    <property type="entry name" value="P-loop containing nucleoside triphosphate hydrolases"/>
    <property type="match status" value="1"/>
</dbReference>
<proteinExistence type="predicted"/>
<dbReference type="Proteomes" id="UP000076959">
    <property type="component" value="Unassembled WGS sequence"/>
</dbReference>
<evidence type="ECO:0000256" key="4">
    <source>
        <dbReference type="ARBA" id="ARBA00022989"/>
    </source>
</evidence>
<dbReference type="GO" id="GO:0004713">
    <property type="term" value="F:protein tyrosine kinase activity"/>
    <property type="evidence" value="ECO:0007669"/>
    <property type="project" value="TreeGrafter"/>
</dbReference>
<evidence type="ECO:0000256" key="1">
    <source>
        <dbReference type="ARBA" id="ARBA00004651"/>
    </source>
</evidence>